<sequence length="81" mass="9218">MVATSESLISFLAVATASLLRFEWLSACHQQAHNRPIWAYMQAKNKPKWAYLMAIGKYELLISKSHGLNKRREGADPFRPA</sequence>
<protein>
    <submittedName>
        <fullName evidence="1">Uncharacterized protein</fullName>
    </submittedName>
</protein>
<name>A0A1C2DRH3_9PSED</name>
<organism evidence="1 2">
    <name type="scientific">Pseudomonas graminis</name>
    <dbReference type="NCBI Taxonomy" id="158627"/>
    <lineage>
        <taxon>Bacteria</taxon>
        <taxon>Pseudomonadati</taxon>
        <taxon>Pseudomonadota</taxon>
        <taxon>Gammaproteobacteria</taxon>
        <taxon>Pseudomonadales</taxon>
        <taxon>Pseudomonadaceae</taxon>
        <taxon>Pseudomonas</taxon>
    </lineage>
</organism>
<comment type="caution">
    <text evidence="1">The sequence shown here is derived from an EMBL/GenBank/DDBJ whole genome shotgun (WGS) entry which is preliminary data.</text>
</comment>
<evidence type="ECO:0000313" key="1">
    <source>
        <dbReference type="EMBL" id="OCX17378.1"/>
    </source>
</evidence>
<proteinExistence type="predicted"/>
<gene>
    <name evidence="1" type="ORF">BBI10_17880</name>
</gene>
<evidence type="ECO:0000313" key="2">
    <source>
        <dbReference type="Proteomes" id="UP000095143"/>
    </source>
</evidence>
<dbReference type="EMBL" id="MDEN01000065">
    <property type="protein sequence ID" value="OCX17378.1"/>
    <property type="molecule type" value="Genomic_DNA"/>
</dbReference>
<dbReference type="Proteomes" id="UP000095143">
    <property type="component" value="Unassembled WGS sequence"/>
</dbReference>
<accession>A0A1C2DRH3</accession>
<dbReference type="AlphaFoldDB" id="A0A1C2DRH3"/>
<reference evidence="1 2" key="1">
    <citation type="submission" date="2016-08" db="EMBL/GenBank/DDBJ databases">
        <title>Whole genome sequence of Pseudomonas graminis strain UASWS1507, a potential biological control agent for agriculture.</title>
        <authorList>
            <person name="Crovadore J."/>
            <person name="Calmin G."/>
            <person name="Chablais R."/>
            <person name="Cochard B."/>
            <person name="Lefort F."/>
        </authorList>
    </citation>
    <scope>NUCLEOTIDE SEQUENCE [LARGE SCALE GENOMIC DNA]</scope>
    <source>
        <strain evidence="1 2">UASWS1507</strain>
    </source>
</reference>